<dbReference type="InterPro" id="IPR013830">
    <property type="entry name" value="SGNH_hydro"/>
</dbReference>
<dbReference type="Pfam" id="PF13472">
    <property type="entry name" value="Lipase_GDSL_2"/>
    <property type="match status" value="1"/>
</dbReference>
<dbReference type="CDD" id="cd01839">
    <property type="entry name" value="SGNH_arylesterase_like"/>
    <property type="match status" value="1"/>
</dbReference>
<dbReference type="eggNOG" id="COG2755">
    <property type="taxonomic scope" value="Bacteria"/>
</dbReference>
<dbReference type="SUPFAM" id="SSF52266">
    <property type="entry name" value="SGNH hydrolase"/>
    <property type="match status" value="1"/>
</dbReference>
<evidence type="ECO:0000259" key="1">
    <source>
        <dbReference type="Pfam" id="PF13472"/>
    </source>
</evidence>
<comment type="caution">
    <text evidence="2">The sequence shown here is derived from an EMBL/GenBank/DDBJ whole genome shotgun (WGS) entry which is preliminary data.</text>
</comment>
<name>A0A060QIQ7_9PROT</name>
<protein>
    <submittedName>
        <fullName evidence="2">Arylesterase</fullName>
    </submittedName>
</protein>
<organism evidence="2 3">
    <name type="scientific">Asaia bogorensis</name>
    <dbReference type="NCBI Taxonomy" id="91915"/>
    <lineage>
        <taxon>Bacteria</taxon>
        <taxon>Pseudomonadati</taxon>
        <taxon>Pseudomonadota</taxon>
        <taxon>Alphaproteobacteria</taxon>
        <taxon>Acetobacterales</taxon>
        <taxon>Acetobacteraceae</taxon>
        <taxon>Asaia</taxon>
    </lineage>
</organism>
<dbReference type="GO" id="GO:0016788">
    <property type="term" value="F:hydrolase activity, acting on ester bonds"/>
    <property type="evidence" value="ECO:0007669"/>
    <property type="project" value="UniProtKB-ARBA"/>
</dbReference>
<dbReference type="Gene3D" id="3.40.50.1110">
    <property type="entry name" value="SGNH hydrolase"/>
    <property type="match status" value="1"/>
</dbReference>
<evidence type="ECO:0000313" key="3">
    <source>
        <dbReference type="Proteomes" id="UP000027583"/>
    </source>
</evidence>
<proteinExistence type="predicted"/>
<reference evidence="2 3" key="1">
    <citation type="journal article" date="2014" name="Genome Biol. Evol.">
        <title>Acetic acid bacteria genomes reveal functional traits for adaptation to life in insect guts.</title>
        <authorList>
            <person name="Chouaia B."/>
            <person name="Gaiarsa S."/>
            <person name="Crotti E."/>
            <person name="Comandatore F."/>
            <person name="Degli Esposti M."/>
            <person name="Ricci I."/>
            <person name="Alma A."/>
            <person name="Favia G."/>
            <person name="Bandi C."/>
            <person name="Daffonchio D."/>
        </authorList>
    </citation>
    <scope>NUCLEOTIDE SEQUENCE [LARGE SCALE GENOMIC DNA]</scope>
    <source>
        <strain evidence="2 3">SF2.1</strain>
    </source>
</reference>
<dbReference type="Proteomes" id="UP000027583">
    <property type="component" value="Unassembled WGS sequence"/>
</dbReference>
<reference evidence="2 3" key="2">
    <citation type="journal article" date="2014" name="PLoS ONE">
        <title>Evolution of mitochondria reconstructed from the energy metabolism of living bacteria.</title>
        <authorList>
            <person name="Degli Esposti M."/>
            <person name="Chouaia B."/>
            <person name="Comandatore F."/>
            <person name="Crotti E."/>
            <person name="Sassera D."/>
            <person name="Lievens P.M."/>
            <person name="Daffonchio D."/>
            <person name="Bandi C."/>
        </authorList>
    </citation>
    <scope>NUCLEOTIDE SEQUENCE [LARGE SCALE GENOMIC DNA]</scope>
    <source>
        <strain evidence="2 3">SF2.1</strain>
    </source>
</reference>
<evidence type="ECO:0000313" key="2">
    <source>
        <dbReference type="EMBL" id="CDG38647.1"/>
    </source>
</evidence>
<dbReference type="PANTHER" id="PTHR30383">
    <property type="entry name" value="THIOESTERASE 1/PROTEASE 1/LYSOPHOSPHOLIPASE L1"/>
    <property type="match status" value="1"/>
</dbReference>
<sequence>MTIRHILCFGDSLTWGWKPVPEGTPTTRYARDERWTGVMAKALGDGFHVIEEGLSARTTTALDANDPRLDGSAYLPAALASHMPLDLVIIMLGTNDAKNAYRRTAHDIAQGMARLVGQVAASTGGVGTGYKAPALLVVAPPLPGDIPGPWLRAQFDGAVPKIAALATQYEALAGARGAAFLDAAQHITTDGSDGVHFTPDNNRTLGEVLAGKVKDILQVE</sequence>
<accession>A0A060QIQ7</accession>
<gene>
    <name evidence="2" type="ORF">ASAP_0602</name>
</gene>
<dbReference type="EMBL" id="CBLX010000004">
    <property type="protein sequence ID" value="CDG38647.1"/>
    <property type="molecule type" value="Genomic_DNA"/>
</dbReference>
<dbReference type="RefSeq" id="WP_023979697.1">
    <property type="nucleotide sequence ID" value="NZ_CBLX010000004.1"/>
</dbReference>
<dbReference type="InterPro" id="IPR051532">
    <property type="entry name" value="Ester_Hydrolysis_Enzymes"/>
</dbReference>
<feature type="domain" description="SGNH hydrolase-type esterase" evidence="1">
    <location>
        <begin position="8"/>
        <end position="199"/>
    </location>
</feature>
<dbReference type="AlphaFoldDB" id="A0A060QIQ7"/>
<dbReference type="InterPro" id="IPR036514">
    <property type="entry name" value="SGNH_hydro_sf"/>
</dbReference>
<dbReference type="PANTHER" id="PTHR30383:SF29">
    <property type="entry name" value="SGNH HYDROLASE-TYPE ESTERASE DOMAIN-CONTAINING PROTEIN"/>
    <property type="match status" value="1"/>
</dbReference>